<dbReference type="InterPro" id="IPR003347">
    <property type="entry name" value="JmjC_dom"/>
</dbReference>
<evidence type="ECO:0000256" key="4">
    <source>
        <dbReference type="ARBA" id="ARBA00012155"/>
    </source>
</evidence>
<dbReference type="GO" id="GO:0008175">
    <property type="term" value="F:tRNA methyltransferase activity"/>
    <property type="evidence" value="ECO:0007669"/>
    <property type="project" value="TreeGrafter"/>
</dbReference>
<name>A0A2P8AFY7_9PEZI</name>
<dbReference type="Gene3D" id="6.10.140.1470">
    <property type="match status" value="1"/>
</dbReference>
<keyword evidence="10" id="KW-0819">tRNA processing</keyword>
<proteinExistence type="inferred from homology"/>
<dbReference type="EC" id="2.3.1.231" evidence="4"/>
<feature type="region of interest" description="Disordered" evidence="16">
    <location>
        <begin position="1"/>
        <end position="23"/>
    </location>
</feature>
<dbReference type="Gene3D" id="3.40.50.150">
    <property type="entry name" value="Vaccinia Virus protein VP39"/>
    <property type="match status" value="1"/>
</dbReference>
<dbReference type="Proteomes" id="UP000243723">
    <property type="component" value="Unassembled WGS sequence"/>
</dbReference>
<dbReference type="PANTHER" id="PTHR46529:SF1">
    <property type="entry name" value="TRNA WYBUTOSINE-SYNTHESIZING PROTEIN 4"/>
    <property type="match status" value="1"/>
</dbReference>
<evidence type="ECO:0000256" key="16">
    <source>
        <dbReference type="SAM" id="MobiDB-lite"/>
    </source>
</evidence>
<feature type="domain" description="JmjC" evidence="17">
    <location>
        <begin position="860"/>
        <end position="1005"/>
    </location>
</feature>
<reference evidence="18 19" key="1">
    <citation type="submission" date="2017-05" db="EMBL/GenBank/DDBJ databases">
        <title>Draft genome sequence of Elsinoe australis.</title>
        <authorList>
            <person name="Cheng Q."/>
        </authorList>
    </citation>
    <scope>NUCLEOTIDE SEQUENCE [LARGE SCALE GENOMIC DNA]</scope>
    <source>
        <strain evidence="18 19">NL1</strain>
    </source>
</reference>
<evidence type="ECO:0000256" key="3">
    <source>
        <dbReference type="ARBA" id="ARBA00010703"/>
    </source>
</evidence>
<dbReference type="EC" id="2.1.1.290" evidence="5"/>
<dbReference type="Pfam" id="PF04072">
    <property type="entry name" value="LCM"/>
    <property type="match status" value="1"/>
</dbReference>
<evidence type="ECO:0000313" key="19">
    <source>
        <dbReference type="Proteomes" id="UP000243723"/>
    </source>
</evidence>
<feature type="region of interest" description="Disordered" evidence="16">
    <location>
        <begin position="425"/>
        <end position="452"/>
    </location>
</feature>
<dbReference type="FunFam" id="2.60.120.650:FF:000043">
    <property type="entry name" value="tRNA wybutosine-synthesizing protein 4"/>
    <property type="match status" value="1"/>
</dbReference>
<evidence type="ECO:0000256" key="9">
    <source>
        <dbReference type="ARBA" id="ARBA00022691"/>
    </source>
</evidence>
<keyword evidence="7" id="KW-0489">Methyltransferase</keyword>
<sequence length="1051" mass="116599">MFENDSIQAFHRKQPKKPQKMRAMGVPATGKRDEFIMDTNSSSIVSKRSVEKLYYPKQPEYFRYFVRKFQRRSPLINRGYWLRMKAIDKTVENFLGEDNGKIRVVVNLGCGYDPLPFQYLGIHPERCRNCVFVDVDYPQLMQKKLEVIRQNQPLLDLLAGIKFGKPDDAVLGDAEKYKALGCDLKNVSSLDQALRKMFDLDNCSVAFLFVAEVSVAYMEKPAANAVLKWAAGLPDARFCLLEQHLPDGEDHPFAVTMLKHFQKLRTPLHAIGTLGTMRDRFEAAGWPSEGVDLKTLWELWSNDDFVTPTERRSLDKVEPFDEWEEFALFGSHYFLLRATNNVGHDNDEEAKPDDIGHAASTEDSCSRTLNAEIISGPSTSRRFAAATSIPGTLEQDILKTPLQGVAHLGGLGTRERLKSGDIYQEPAHDLHSTERDEGGAPRRDTATLPDLPSATMCHTITSLGGPASLLVGGRASPDKASSACFILQDGVWDAAHNLPVGRFRHCAVHIDKTGGMSQNKSTVLVYGGKTSQGDVLDDWLLYDLNSGWQRLEVTGEVPEPRFGAAMSVDGTGSGGWLLGGMSDDGTVITDCWLWNLDSSDHTIRVYCQRKRGFGAQRNAMSHALFRFGAQIARCGSYLLLIGGISGGKMLDRGNEIVLLDDGTGVTANWSQRPLLVGFSAQSYEGGLLMLGGGATCFSFGTFWSQSQNLTLDNLERRTWSVLETSTLPFREATRNLEPTPSEKLMGEHGNSIDILRRTIATATDFQSILLSSQPAILKKLDLGICTKQWTTTYLKEKIGTDRSVVVHDSPTPKMSFSTKNFSYKTVPFGSFMDRAEDGDHVYLRALSSEKPADSPTELAKDFPSIAEDFKLPPGLAHVVEHAHSSPLRISGPVNMWLHYDVMANVLCQIKGSKRLLLYHPSDVSRLGLPPGASSSPIDPFDPSPEDHAALRHVKAYEAVLNEGDVLFIPPLWLHTAKPLSNLSVAVNVFFRYNGMETAYAAGKDVYGNRDIAAYERGRRDIQKILKGFDGLPDQVRTFYIERLVAELRSSI</sequence>
<dbReference type="PROSITE" id="PS51184">
    <property type="entry name" value="JMJC"/>
    <property type="match status" value="1"/>
</dbReference>
<dbReference type="STRING" id="40998.A0A2P8AFY7"/>
<evidence type="ECO:0000256" key="13">
    <source>
        <dbReference type="ARBA" id="ARBA00030231"/>
    </source>
</evidence>
<evidence type="ECO:0000256" key="6">
    <source>
        <dbReference type="ARBA" id="ARBA00018045"/>
    </source>
</evidence>
<dbReference type="Pfam" id="PF13418">
    <property type="entry name" value="Beta-prop_TYW4"/>
    <property type="match status" value="1"/>
</dbReference>
<evidence type="ECO:0000256" key="5">
    <source>
        <dbReference type="ARBA" id="ARBA00012779"/>
    </source>
</evidence>
<evidence type="ECO:0000313" key="18">
    <source>
        <dbReference type="EMBL" id="PSK59366.1"/>
    </source>
</evidence>
<dbReference type="InterPro" id="IPR041667">
    <property type="entry name" value="Cupin_8"/>
</dbReference>
<dbReference type="Pfam" id="PF13621">
    <property type="entry name" value="Cupin_8"/>
    <property type="match status" value="1"/>
</dbReference>
<keyword evidence="8" id="KW-0808">Transferase</keyword>
<comment type="catalytic activity">
    <reaction evidence="1">
        <text>7-[(3S)-3-amino-3-carboxypropyl]wyosine(37) in tRNA(Phe) + S-adenosyl-L-methionine = 7-[(3S)-(3-amino-3-methoxycarbonyl)propyl]wyosine(37) in tRNA(Phe) + S-adenosyl-L-homocysteine</text>
        <dbReference type="Rhea" id="RHEA:36903"/>
        <dbReference type="Rhea" id="RHEA-COMP:10379"/>
        <dbReference type="Rhea" id="RHEA-COMP:11844"/>
        <dbReference type="ChEBI" id="CHEBI:57856"/>
        <dbReference type="ChEBI" id="CHEBI:59789"/>
        <dbReference type="ChEBI" id="CHEBI:73543"/>
        <dbReference type="ChEBI" id="CHEBI:74275"/>
        <dbReference type="EC" id="2.1.1.290"/>
    </reaction>
</comment>
<dbReference type="GO" id="GO:0031591">
    <property type="term" value="P:wybutosine biosynthetic process"/>
    <property type="evidence" value="ECO:0007669"/>
    <property type="project" value="TreeGrafter"/>
</dbReference>
<keyword evidence="19" id="KW-1185">Reference proteome</keyword>
<dbReference type="PANTHER" id="PTHR46529">
    <property type="entry name" value="TRNA WYBUTOSINE-SYNTHESIZING PROTEIN 4"/>
    <property type="match status" value="1"/>
</dbReference>
<dbReference type="Gene3D" id="2.120.10.80">
    <property type="entry name" value="Kelch-type beta propeller"/>
    <property type="match status" value="1"/>
</dbReference>
<dbReference type="EMBL" id="NHZQ01000010">
    <property type="protein sequence ID" value="PSK59366.1"/>
    <property type="molecule type" value="Genomic_DNA"/>
</dbReference>
<accession>A0A2P8AFY7</accession>
<evidence type="ECO:0000256" key="15">
    <source>
        <dbReference type="ARBA" id="ARBA00049250"/>
    </source>
</evidence>
<comment type="caution">
    <text evidence="18">The sequence shown here is derived from an EMBL/GenBank/DDBJ whole genome shotgun (WGS) entry which is preliminary data.</text>
</comment>
<dbReference type="InterPro" id="IPR007213">
    <property type="entry name" value="Ppm1/Ppm2/Tcmp"/>
</dbReference>
<dbReference type="SUPFAM" id="SSF53335">
    <property type="entry name" value="S-adenosyl-L-methionine-dependent methyltransferases"/>
    <property type="match status" value="1"/>
</dbReference>
<evidence type="ECO:0000256" key="14">
    <source>
        <dbReference type="ARBA" id="ARBA00030847"/>
    </source>
</evidence>
<dbReference type="Gene3D" id="2.60.120.650">
    <property type="entry name" value="Cupin"/>
    <property type="match status" value="1"/>
</dbReference>
<dbReference type="SMART" id="SM00558">
    <property type="entry name" value="JmjC"/>
    <property type="match status" value="1"/>
</dbReference>
<dbReference type="UniPathway" id="UPA00375"/>
<keyword evidence="9" id="KW-0949">S-adenosyl-L-methionine</keyword>
<dbReference type="AlphaFoldDB" id="A0A2P8AFY7"/>
<evidence type="ECO:0000256" key="1">
    <source>
        <dbReference type="ARBA" id="ARBA00001806"/>
    </source>
</evidence>
<dbReference type="SUPFAM" id="SSF117281">
    <property type="entry name" value="Kelch motif"/>
    <property type="match status" value="1"/>
</dbReference>
<gene>
    <name evidence="18" type="ORF">B9Z65_3690</name>
</gene>
<dbReference type="OrthoDB" id="47172at2759"/>
<feature type="compositionally biased region" description="Basic residues" evidence="16">
    <location>
        <begin position="10"/>
        <end position="20"/>
    </location>
</feature>
<comment type="pathway">
    <text evidence="2">tRNA modification; wybutosine-tRNA(Phe) biosynthesis.</text>
</comment>
<dbReference type="SUPFAM" id="SSF51197">
    <property type="entry name" value="Clavaminate synthase-like"/>
    <property type="match status" value="1"/>
</dbReference>
<evidence type="ECO:0000256" key="12">
    <source>
        <dbReference type="ARBA" id="ARBA00029750"/>
    </source>
</evidence>
<evidence type="ECO:0000256" key="2">
    <source>
        <dbReference type="ARBA" id="ARBA00004797"/>
    </source>
</evidence>
<dbReference type="InterPro" id="IPR015915">
    <property type="entry name" value="Kelch-typ_b-propeller"/>
</dbReference>
<evidence type="ECO:0000256" key="10">
    <source>
        <dbReference type="ARBA" id="ARBA00022694"/>
    </source>
</evidence>
<dbReference type="GO" id="GO:0030488">
    <property type="term" value="P:tRNA methylation"/>
    <property type="evidence" value="ECO:0007669"/>
    <property type="project" value="TreeGrafter"/>
</dbReference>
<comment type="function">
    <text evidence="11">Probable S-adenosyl-L-methionine-dependent methyltransferase that acts as a component of the wybutosine biosynthesis pathway. Wybutosine is a hyper modified guanosine with a tricyclic base found at the 3'-position adjacent to the anticodon of eukaryotic phenylalanine tRNA. May methylate the carboxyl group of leucine residues to form alpha-leucine ester residues.</text>
</comment>
<evidence type="ECO:0000256" key="7">
    <source>
        <dbReference type="ARBA" id="ARBA00022603"/>
    </source>
</evidence>
<feature type="compositionally biased region" description="Basic and acidic residues" evidence="16">
    <location>
        <begin position="426"/>
        <end position="445"/>
    </location>
</feature>
<comment type="similarity">
    <text evidence="3">Belongs to the methyltransferase superfamily. LCMT family.</text>
</comment>
<evidence type="ECO:0000256" key="8">
    <source>
        <dbReference type="ARBA" id="ARBA00022679"/>
    </source>
</evidence>
<dbReference type="InterPro" id="IPR029063">
    <property type="entry name" value="SAM-dependent_MTases_sf"/>
</dbReference>
<evidence type="ECO:0000256" key="11">
    <source>
        <dbReference type="ARBA" id="ARBA00025588"/>
    </source>
</evidence>
<evidence type="ECO:0000259" key="17">
    <source>
        <dbReference type="PROSITE" id="PS51184"/>
    </source>
</evidence>
<protein>
    <recommendedName>
        <fullName evidence="6">tRNA wybutosine-synthesizing protein 4</fullName>
        <ecNumber evidence="5">2.1.1.290</ecNumber>
        <ecNumber evidence="4">2.3.1.231</ecNumber>
    </recommendedName>
    <alternativeName>
        <fullName evidence="13">Leucine carboxyl methyltransferase 2</fullName>
    </alternativeName>
    <alternativeName>
        <fullName evidence="14">tRNA(Phe) (7-(3-amino-3-(methoxycarbonyl)propyl)wyosine(37)-N)-methoxycarbonyltransferase</fullName>
    </alternativeName>
    <alternativeName>
        <fullName evidence="12">tRNA(Phe) (7-(3-amino-3-carboxypropyl)wyosine(37)-O)-methyltransferase</fullName>
    </alternativeName>
</protein>
<comment type="catalytic activity">
    <reaction evidence="15">
        <text>7-[(3S)-(3-amino-3-methoxycarbonyl)propyl]wyosine(37) in tRNA(Phe) + S-adenosyl-L-methionine + CO2 = wybutosine(37) in tRNA(Phe) + S-adenosyl-L-homocysteine + 2 H(+)</text>
        <dbReference type="Rhea" id="RHEA:37119"/>
        <dbReference type="Rhea" id="RHEA-COMP:11844"/>
        <dbReference type="Rhea" id="RHEA-COMP:11847"/>
        <dbReference type="ChEBI" id="CHEBI:15378"/>
        <dbReference type="ChEBI" id="CHEBI:16526"/>
        <dbReference type="ChEBI" id="CHEBI:57856"/>
        <dbReference type="ChEBI" id="CHEBI:59789"/>
        <dbReference type="ChEBI" id="CHEBI:73544"/>
        <dbReference type="ChEBI" id="CHEBI:74275"/>
        <dbReference type="EC" id="2.3.1.231"/>
    </reaction>
</comment>
<organism evidence="18 19">
    <name type="scientific">Elsinoe australis</name>
    <dbReference type="NCBI Taxonomy" id="40998"/>
    <lineage>
        <taxon>Eukaryota</taxon>
        <taxon>Fungi</taxon>
        <taxon>Dikarya</taxon>
        <taxon>Ascomycota</taxon>
        <taxon>Pezizomycotina</taxon>
        <taxon>Dothideomycetes</taxon>
        <taxon>Dothideomycetidae</taxon>
        <taxon>Myriangiales</taxon>
        <taxon>Elsinoaceae</taxon>
        <taxon>Elsinoe</taxon>
    </lineage>
</organism>